<keyword evidence="2" id="KW-0175">Coiled coil</keyword>
<keyword evidence="3" id="KW-0472">Membrane</keyword>
<reference evidence="5" key="1">
    <citation type="journal article" date="2019" name="Int. J. Syst. Evol. Microbiol.">
        <title>The Global Catalogue of Microorganisms (GCM) 10K type strain sequencing project: providing services to taxonomists for standard genome sequencing and annotation.</title>
        <authorList>
            <consortium name="The Broad Institute Genomics Platform"/>
            <consortium name="The Broad Institute Genome Sequencing Center for Infectious Disease"/>
            <person name="Wu L."/>
            <person name="Ma J."/>
        </authorList>
    </citation>
    <scope>NUCLEOTIDE SEQUENCE [LARGE SCALE GENOMIC DNA]</scope>
    <source>
        <strain evidence="5">CGMCC 4.1434</strain>
    </source>
</reference>
<proteinExistence type="inferred from homology"/>
<keyword evidence="3" id="KW-1133">Transmembrane helix</keyword>
<keyword evidence="3" id="KW-0812">Transmembrane</keyword>
<feature type="transmembrane region" description="Helical" evidence="3">
    <location>
        <begin position="21"/>
        <end position="39"/>
    </location>
</feature>
<organism evidence="4 5">
    <name type="scientific">Sporosarcina soli</name>
    <dbReference type="NCBI Taxonomy" id="334736"/>
    <lineage>
        <taxon>Bacteria</taxon>
        <taxon>Bacillati</taxon>
        <taxon>Bacillota</taxon>
        <taxon>Bacilli</taxon>
        <taxon>Bacillales</taxon>
        <taxon>Caryophanaceae</taxon>
        <taxon>Sporosarcina</taxon>
    </lineage>
</organism>
<evidence type="ECO:0000313" key="4">
    <source>
        <dbReference type="EMBL" id="MFC5588518.1"/>
    </source>
</evidence>
<dbReference type="InterPro" id="IPR010273">
    <property type="entry name" value="DUF881"/>
</dbReference>
<evidence type="ECO:0000313" key="5">
    <source>
        <dbReference type="Proteomes" id="UP001596109"/>
    </source>
</evidence>
<dbReference type="PANTHER" id="PTHR37313">
    <property type="entry name" value="UPF0749 PROTEIN RV1825"/>
    <property type="match status" value="1"/>
</dbReference>
<dbReference type="EMBL" id="JBHSNO010000005">
    <property type="protein sequence ID" value="MFC5588518.1"/>
    <property type="molecule type" value="Genomic_DNA"/>
</dbReference>
<name>A0ABW0TIC8_9BACL</name>
<comment type="caution">
    <text evidence="4">The sequence shown here is derived from an EMBL/GenBank/DDBJ whole genome shotgun (WGS) entry which is preliminary data.</text>
</comment>
<dbReference type="PANTHER" id="PTHR37313:SF2">
    <property type="entry name" value="UPF0749 PROTEIN YLXX"/>
    <property type="match status" value="1"/>
</dbReference>
<accession>A0ABW0TIC8</accession>
<keyword evidence="5" id="KW-1185">Reference proteome</keyword>
<evidence type="ECO:0000256" key="1">
    <source>
        <dbReference type="ARBA" id="ARBA00009108"/>
    </source>
</evidence>
<sequence>MKRKVKTKAKVNDDYQKRGRHILFSVVFLVLGFILAFSYRTLGSNQEADALESSVILKEEAYREELISQQERNKELTDEIAAKQEEIREFERSFSTREEDHAILVDKARDLRLLLGVIPAVGQGVIVTLKDADYDPIEQNPNDYIVHESHVLRVVNELRISGAQGIAINGQRITANSYIKCTGPVITIDGRTFPAPFVIEAVGDMDVLTSSLYLKGGVIDGLIRDNIVVTTEQSKEIRLSALRDES</sequence>
<gene>
    <name evidence="4" type="ORF">ACFPRA_06450</name>
</gene>
<comment type="similarity">
    <text evidence="1">Belongs to the UPF0749 family.</text>
</comment>
<protein>
    <submittedName>
        <fullName evidence="4">DUF881 domain-containing protein</fullName>
    </submittedName>
</protein>
<dbReference type="RefSeq" id="WP_381431875.1">
    <property type="nucleotide sequence ID" value="NZ_JBHSNO010000005.1"/>
</dbReference>
<dbReference type="Pfam" id="PF05949">
    <property type="entry name" value="DUF881"/>
    <property type="match status" value="1"/>
</dbReference>
<evidence type="ECO:0000256" key="3">
    <source>
        <dbReference type="SAM" id="Phobius"/>
    </source>
</evidence>
<dbReference type="Gene3D" id="3.30.70.1880">
    <property type="entry name" value="Protein of unknown function DUF881"/>
    <property type="match status" value="1"/>
</dbReference>
<dbReference type="Proteomes" id="UP001596109">
    <property type="component" value="Unassembled WGS sequence"/>
</dbReference>
<feature type="coiled-coil region" evidence="2">
    <location>
        <begin position="59"/>
        <end position="93"/>
    </location>
</feature>
<evidence type="ECO:0000256" key="2">
    <source>
        <dbReference type="SAM" id="Coils"/>
    </source>
</evidence>